<name>A0A1E1K506_9HELO</name>
<proteinExistence type="inferred from homology"/>
<gene>
    <name evidence="6" type="ORF">RAG0_03575</name>
</gene>
<evidence type="ECO:0000256" key="2">
    <source>
        <dbReference type="ARBA" id="ARBA00022694"/>
    </source>
</evidence>
<dbReference type="GO" id="GO:0030488">
    <property type="term" value="P:tRNA methylation"/>
    <property type="evidence" value="ECO:0007669"/>
    <property type="project" value="TreeGrafter"/>
</dbReference>
<dbReference type="EMBL" id="FJUX01000015">
    <property type="protein sequence ID" value="CZS93179.1"/>
    <property type="molecule type" value="Genomic_DNA"/>
</dbReference>
<dbReference type="InterPro" id="IPR016024">
    <property type="entry name" value="ARM-type_fold"/>
</dbReference>
<protein>
    <submittedName>
        <fullName evidence="6">Uncharacterized protein</fullName>
    </submittedName>
</protein>
<feature type="domain" description="tRNA (32-2'-O)-methyltransferase regulator THADA-like TPR repeats region" evidence="4">
    <location>
        <begin position="261"/>
        <end position="562"/>
    </location>
</feature>
<dbReference type="InterPro" id="IPR051954">
    <property type="entry name" value="tRNA_methyltransferase_THADA"/>
</dbReference>
<accession>A0A1E1K506</accession>
<dbReference type="PANTHER" id="PTHR14387:SF0">
    <property type="entry name" value="DUF2428 DOMAIN-CONTAINING PROTEIN"/>
    <property type="match status" value="1"/>
</dbReference>
<dbReference type="InterPro" id="IPR056843">
    <property type="entry name" value="THADA-like_TPR"/>
</dbReference>
<dbReference type="Proteomes" id="UP000178912">
    <property type="component" value="Unassembled WGS sequence"/>
</dbReference>
<dbReference type="InterPro" id="IPR056842">
    <property type="entry name" value="THADA-like_TPR_C"/>
</dbReference>
<feature type="domain" description="tRNA (32-2'-O)-methyltransferase regulator THADA-like C-terminal TPR repeats region" evidence="5">
    <location>
        <begin position="966"/>
        <end position="1103"/>
    </location>
</feature>
<dbReference type="Pfam" id="PF25150">
    <property type="entry name" value="TPR_Trm732"/>
    <property type="match status" value="1"/>
</dbReference>
<dbReference type="Pfam" id="PF26523">
    <property type="entry name" value="Trm732_C"/>
    <property type="match status" value="1"/>
</dbReference>
<evidence type="ECO:0000256" key="1">
    <source>
        <dbReference type="ARBA" id="ARBA00010409"/>
    </source>
</evidence>
<dbReference type="SUPFAM" id="SSF48371">
    <property type="entry name" value="ARM repeat"/>
    <property type="match status" value="2"/>
</dbReference>
<evidence type="ECO:0000313" key="7">
    <source>
        <dbReference type="Proteomes" id="UP000178912"/>
    </source>
</evidence>
<dbReference type="OrthoDB" id="73997at2759"/>
<evidence type="ECO:0000259" key="4">
    <source>
        <dbReference type="Pfam" id="PF25150"/>
    </source>
</evidence>
<feature type="domain" description="DUF2428" evidence="3">
    <location>
        <begin position="724"/>
        <end position="962"/>
    </location>
</feature>
<reference evidence="7" key="1">
    <citation type="submission" date="2016-03" db="EMBL/GenBank/DDBJ databases">
        <authorList>
            <person name="Guldener U."/>
        </authorList>
    </citation>
    <scope>NUCLEOTIDE SEQUENCE [LARGE SCALE GENOMIC DNA]</scope>
    <source>
        <strain evidence="7">04CH-RAC-A.6.1</strain>
    </source>
</reference>
<dbReference type="Pfam" id="PF25151">
    <property type="entry name" value="TPR_Trm732_C"/>
    <property type="match status" value="1"/>
</dbReference>
<dbReference type="PANTHER" id="PTHR14387">
    <property type="entry name" value="THADA/DEATH RECEPTOR INTERACTING PROTEIN"/>
    <property type="match status" value="1"/>
</dbReference>
<dbReference type="InterPro" id="IPR019442">
    <property type="entry name" value="THADA/TRM732_DUF2428"/>
</dbReference>
<dbReference type="Pfam" id="PF10350">
    <property type="entry name" value="DUF2428"/>
    <property type="match status" value="1"/>
</dbReference>
<dbReference type="GO" id="GO:0005829">
    <property type="term" value="C:cytosol"/>
    <property type="evidence" value="ECO:0007669"/>
    <property type="project" value="TreeGrafter"/>
</dbReference>
<keyword evidence="2" id="KW-0819">tRNA processing</keyword>
<evidence type="ECO:0000313" key="6">
    <source>
        <dbReference type="EMBL" id="CZS93179.1"/>
    </source>
</evidence>
<evidence type="ECO:0000259" key="3">
    <source>
        <dbReference type="Pfam" id="PF10350"/>
    </source>
</evidence>
<keyword evidence="7" id="KW-1185">Reference proteome</keyword>
<evidence type="ECO:0000259" key="5">
    <source>
        <dbReference type="Pfam" id="PF25151"/>
    </source>
</evidence>
<organism evidence="6 7">
    <name type="scientific">Rhynchosporium agropyri</name>
    <dbReference type="NCBI Taxonomy" id="914238"/>
    <lineage>
        <taxon>Eukaryota</taxon>
        <taxon>Fungi</taxon>
        <taxon>Dikarya</taxon>
        <taxon>Ascomycota</taxon>
        <taxon>Pezizomycotina</taxon>
        <taxon>Leotiomycetes</taxon>
        <taxon>Helotiales</taxon>
        <taxon>Ploettnerulaceae</taxon>
        <taxon>Rhynchosporium</taxon>
    </lineage>
</organism>
<comment type="similarity">
    <text evidence="1">Belongs to the THADA family.</text>
</comment>
<sequence>MNNPSPNILPPSEDRIMLEWLESQPFTAQPTLTHKTFDDYLAKAAQPRHISGNAGIKLCYYVEQCMRSKSPLIRDSIFAEKPCLDLFHFYIEWNEKNHARSMRQVIELISTMIAKNPSAETISTIKKAIVERDIAIITHQAAQPLVKPAFKSLESLMGKGTITAQDLIAAYRKKAEEENAARGAISTEVLDQIDDVSKNSAKNSNNVEVVSSSEGLSWDIFFLEMFDWMTYADISPAAGKFLVTVFRDLRAIYEMSDASASWQRWIRQGLSKKPEALENVKNYLFPPLFKLDRVGSISFLNDLNTHKTITATEDQGIDAQSLLQLSAMETGKKAGLVEEPDTVEFLKVSKKASGAVILQEEAIGLLLTHNSETVRSLAFSVLISSSSTVRPFSSKTLEILRSSMYILYSDTDAKFRNEILSSTKQMIERLRGAASLLAKEMSSLSFHSERAQELPTARTEDGKHRLAAVKELYQVHNEFVTWYLGFLLLELIPTASYQRHITSLKAIFMFLKSGIINKGLNSQHMKTSGNNTVWPYAIEFYTHGPMRLLMDLLLDPFEDVRNGATIILKLAPHESFILKSICQAETKSDIASMKDSGSDQISKLEFSEESVLSVGLLADFITRAEELSKQTGRADHADGVARSYEILFGLQTSTQRRLALIAQLVDNLERKVEIAEHSLGQAVSEAPIHGNFAALNLVWDAVTRTEDLGNTASSNTDKEQLDDLQLRIATCCIRIWKAVRDILCNDSPEGHMPEDLEEDDEVGTKDVLSYSFRAIHESSNLMKSLVNKIKLKLPTPESPHILPTNTFIQIAELSFEQLSTLRHRGAFSTVTSTFAACCQACVHPNMPLASQELLARWFEVSLECINTQESTTRRSAGIPALITGVLSAHAANPSLDDFVEALVAIAKCPVARNIKDETQYPQVHALNALKEITRSAGIGSQIEPYIASLFELAGESFKSEVFSIKNCGLLLIRGLFDNIFGTSTAKEVVEMGWDGKSTQIDYERYPALVDLIMSLLQMGTDDALFPAMDVLRRAGPPPKHWLDIELLVLRQLKNNHWHVRRIAADCLCSLRTDRYWRNLFCDLVGSKSQHVNHRHGQLMAAKAVLQRLGLPSTNGIKAPSMKEFVKIIPCLRKKWHEDILQYRDAELLTKYAEIRNTIISSLCKITARDEEAWIALISDEEVSALLAINLREHVQCTASHTEISKFPSICQSIARNNLHFLAIQSDLPRLLPALSDAMTLSVDAGVAFIEALSKDFGTSSRITNLIYPCEVYVTAISSTTPRVQIAAMQGLCHMLDQHFDLPRYAEKDQVALLNAVLRLKYEGTSTASPALTISRLGLNGWISLFGILQRMATELLPFKLAILDEKNFRSWSLECVLNGHENVDFDTRFAAAQAQSQFHSRLVKALVGMPISDRLLPSLFGLHTTLNDDDSDVRNLASVAISVVLQRPLVPQAATAPFANYLWEEYMDSPMFVKFVVSKMTGTPTQSRGIGLPNRLILVSAQSQYNEASVSDSQLFAQEKQNLWLDEIEDLKVWASVFGKLPITQFESLAFENLLHPVIADLVRWIAESVNVLKNAASSPDNALGATTKPEVFSVLMRAIITTNTVLDYLERNFLSAVNENPELWGPTGMKLQDDYHTIISGLGEFISNASTNRLHPVLVQTLLMGELGRQAVQDRFKIYAHSILPMGQFGLDCQSHD</sequence>